<accession>A0A7V5PQN0</accession>
<proteinExistence type="predicted"/>
<dbReference type="SUPFAM" id="SSF52540">
    <property type="entry name" value="P-loop containing nucleoside triphosphate hydrolases"/>
    <property type="match status" value="1"/>
</dbReference>
<dbReference type="Proteomes" id="UP000886124">
    <property type="component" value="Unassembled WGS sequence"/>
</dbReference>
<evidence type="ECO:0000313" key="1">
    <source>
        <dbReference type="EMBL" id="HHJ53479.1"/>
    </source>
</evidence>
<gene>
    <name evidence="1" type="ORF">ENJ89_09820</name>
</gene>
<sequence length="330" mass="39535">MEKELKDLYVKRQGEYVKRPEDENFLQELNQTLREKEQEWYRDYPIEHPFLFVYGLPRSGTTLITQLIAHSLDVGFINNLMARFYLAPLHGIRFSRALFGDQKATRFTSDYARTGELTDIHEFGYFWRYWLKKETFTGVTRAAQVEKEIDWQGLKKTLANMQHEFGKAMVFKNIFGSYHQERLNEVLGKVLYIYIKRDILDSAISILEARKKYYSDLNTWWSYMPIEYEQIKDLDYWQQIAGQVYFLRRYYDRKSRELPNVLTVDYRQMAENPSSVLEAINAKLQELFGVSIPRTGTPPERFPFRTYQDRTSERARFESLIKKFEQREQG</sequence>
<dbReference type="Gene3D" id="3.40.50.300">
    <property type="entry name" value="P-loop containing nucleotide triphosphate hydrolases"/>
    <property type="match status" value="1"/>
</dbReference>
<comment type="caution">
    <text evidence="1">The sequence shown here is derived from an EMBL/GenBank/DDBJ whole genome shotgun (WGS) entry which is preliminary data.</text>
</comment>
<organism evidence="1">
    <name type="scientific">Caldithrix abyssi</name>
    <dbReference type="NCBI Taxonomy" id="187145"/>
    <lineage>
        <taxon>Bacteria</taxon>
        <taxon>Pseudomonadati</taxon>
        <taxon>Calditrichota</taxon>
        <taxon>Calditrichia</taxon>
        <taxon>Calditrichales</taxon>
        <taxon>Calditrichaceae</taxon>
        <taxon>Caldithrix</taxon>
    </lineage>
</organism>
<reference evidence="1" key="1">
    <citation type="journal article" date="2020" name="mSystems">
        <title>Genome- and Community-Level Interaction Insights into Carbon Utilization and Element Cycling Functions of Hydrothermarchaeota in Hydrothermal Sediment.</title>
        <authorList>
            <person name="Zhou Z."/>
            <person name="Liu Y."/>
            <person name="Xu W."/>
            <person name="Pan J."/>
            <person name="Luo Z.H."/>
            <person name="Li M."/>
        </authorList>
    </citation>
    <scope>NUCLEOTIDE SEQUENCE [LARGE SCALE GENOMIC DNA]</scope>
    <source>
        <strain evidence="1">HyVt-527</strain>
    </source>
</reference>
<dbReference type="Pfam" id="PF13469">
    <property type="entry name" value="Sulfotransfer_3"/>
    <property type="match status" value="1"/>
</dbReference>
<evidence type="ECO:0008006" key="2">
    <source>
        <dbReference type="Google" id="ProtNLM"/>
    </source>
</evidence>
<dbReference type="EMBL" id="DROD01000622">
    <property type="protein sequence ID" value="HHJ53479.1"/>
    <property type="molecule type" value="Genomic_DNA"/>
</dbReference>
<dbReference type="InterPro" id="IPR027417">
    <property type="entry name" value="P-loop_NTPase"/>
</dbReference>
<protein>
    <recommendedName>
        <fullName evidence="2">Sulfotransferase</fullName>
    </recommendedName>
</protein>
<dbReference type="AlphaFoldDB" id="A0A7V5PQN0"/>
<name>A0A7V5PQN0_CALAY</name>